<dbReference type="SMART" id="SM00020">
    <property type="entry name" value="Tryp_SPc"/>
    <property type="match status" value="1"/>
</dbReference>
<evidence type="ECO:0000313" key="9">
    <source>
        <dbReference type="RefSeq" id="XP_013413510.1"/>
    </source>
</evidence>
<dbReference type="GeneID" id="106175901"/>
<reference evidence="9" key="1">
    <citation type="submission" date="2025-08" db="UniProtKB">
        <authorList>
            <consortium name="RefSeq"/>
        </authorList>
    </citation>
    <scope>IDENTIFICATION</scope>
    <source>
        <tissue evidence="9">Gonads</tissue>
    </source>
</reference>
<dbReference type="InterPro" id="IPR001254">
    <property type="entry name" value="Trypsin_dom"/>
</dbReference>
<protein>
    <submittedName>
        <fullName evidence="9">Chymotrypsinogen A</fullName>
    </submittedName>
</protein>
<dbReference type="OrthoDB" id="6158450at2759"/>
<dbReference type="PROSITE" id="PS00134">
    <property type="entry name" value="TRYPSIN_HIS"/>
    <property type="match status" value="1"/>
</dbReference>
<dbReference type="InParanoid" id="A0A1S3JT07"/>
<evidence type="ECO:0000256" key="1">
    <source>
        <dbReference type="ARBA" id="ARBA00022670"/>
    </source>
</evidence>
<dbReference type="InterPro" id="IPR033116">
    <property type="entry name" value="TRYPSIN_SER"/>
</dbReference>
<dbReference type="InterPro" id="IPR001314">
    <property type="entry name" value="Peptidase_S1A"/>
</dbReference>
<dbReference type="CDD" id="cd00190">
    <property type="entry name" value="Tryp_SPc"/>
    <property type="match status" value="1"/>
</dbReference>
<dbReference type="KEGG" id="lak:106175901"/>
<dbReference type="PROSITE" id="PS50240">
    <property type="entry name" value="TRYPSIN_DOM"/>
    <property type="match status" value="1"/>
</dbReference>
<evidence type="ECO:0000313" key="8">
    <source>
        <dbReference type="Proteomes" id="UP000085678"/>
    </source>
</evidence>
<organism evidence="8 9">
    <name type="scientific">Lingula anatina</name>
    <name type="common">Brachiopod</name>
    <name type="synonym">Lingula unguis</name>
    <dbReference type="NCBI Taxonomy" id="7574"/>
    <lineage>
        <taxon>Eukaryota</taxon>
        <taxon>Metazoa</taxon>
        <taxon>Spiralia</taxon>
        <taxon>Lophotrochozoa</taxon>
        <taxon>Brachiopoda</taxon>
        <taxon>Linguliformea</taxon>
        <taxon>Lingulata</taxon>
        <taxon>Lingulida</taxon>
        <taxon>Linguloidea</taxon>
        <taxon>Lingulidae</taxon>
        <taxon>Lingula</taxon>
    </lineage>
</organism>
<evidence type="ECO:0000256" key="5">
    <source>
        <dbReference type="RuleBase" id="RU363034"/>
    </source>
</evidence>
<evidence type="ECO:0000259" key="7">
    <source>
        <dbReference type="PROSITE" id="PS50240"/>
    </source>
</evidence>
<dbReference type="STRING" id="7574.A0A1S3JT07"/>
<evidence type="ECO:0000256" key="4">
    <source>
        <dbReference type="ARBA" id="ARBA00023157"/>
    </source>
</evidence>
<dbReference type="InterPro" id="IPR043504">
    <property type="entry name" value="Peptidase_S1_PA_chymotrypsin"/>
</dbReference>
<feature type="domain" description="Peptidase S1" evidence="7">
    <location>
        <begin position="75"/>
        <end position="307"/>
    </location>
</feature>
<dbReference type="RefSeq" id="XP_013413510.1">
    <property type="nucleotide sequence ID" value="XM_013558056.1"/>
</dbReference>
<gene>
    <name evidence="9" type="primary">LOC106175901</name>
</gene>
<keyword evidence="1 5" id="KW-0645">Protease</keyword>
<evidence type="ECO:0000256" key="3">
    <source>
        <dbReference type="ARBA" id="ARBA00022825"/>
    </source>
</evidence>
<dbReference type="InterPro" id="IPR018114">
    <property type="entry name" value="TRYPSIN_HIS"/>
</dbReference>
<dbReference type="PANTHER" id="PTHR24252">
    <property type="entry name" value="ACROSIN-RELATED"/>
    <property type="match status" value="1"/>
</dbReference>
<sequence length="309" mass="32582">MNSLAVLSLLLCIGYGAAASCSDLGGSCRRSCYSNERSDTSASGCRSTRVCCVAGAEPTDSPAGECGRAGPALQIVGGDESVAHKWPWQVSLQTTSDYHFCGGTLISNQWVLTAAHCVERSRPSSVQIVLGEHHQAEDSGIEVKMSVSKIIEHPQYNGNGAGFPNDIALLKLSEAVSYSSEIQPACLPASTDDFLGNNDCWITGWGLTQGTGDDQVLNELNIKVLSNDECESKWGSSYINSGHICLGNGVAGACNGDSGGPLSCKVGQRYVVAGATSWGISGCKTEGYPSVYTRTSQFVDWIRTTMNSN</sequence>
<feature type="chain" id="PRO_5010380343" evidence="6">
    <location>
        <begin position="19"/>
        <end position="309"/>
    </location>
</feature>
<feature type="signal peptide" evidence="6">
    <location>
        <begin position="1"/>
        <end position="18"/>
    </location>
</feature>
<name>A0A1S3JT07_LINAN</name>
<dbReference type="SUPFAM" id="SSF50494">
    <property type="entry name" value="Trypsin-like serine proteases"/>
    <property type="match status" value="1"/>
</dbReference>
<dbReference type="Proteomes" id="UP000085678">
    <property type="component" value="Unplaced"/>
</dbReference>
<dbReference type="AlphaFoldDB" id="A0A1S3JT07"/>
<dbReference type="Gene3D" id="2.40.10.10">
    <property type="entry name" value="Trypsin-like serine proteases"/>
    <property type="match status" value="1"/>
</dbReference>
<keyword evidence="8" id="KW-1185">Reference proteome</keyword>
<dbReference type="PROSITE" id="PS00135">
    <property type="entry name" value="TRYPSIN_SER"/>
    <property type="match status" value="1"/>
</dbReference>
<evidence type="ECO:0000256" key="6">
    <source>
        <dbReference type="SAM" id="SignalP"/>
    </source>
</evidence>
<dbReference type="PANTHER" id="PTHR24252:SF7">
    <property type="entry name" value="HYALIN"/>
    <property type="match status" value="1"/>
</dbReference>
<proteinExistence type="predicted"/>
<dbReference type="InterPro" id="IPR009003">
    <property type="entry name" value="Peptidase_S1_PA"/>
</dbReference>
<dbReference type="GO" id="GO:0006508">
    <property type="term" value="P:proteolysis"/>
    <property type="evidence" value="ECO:0007669"/>
    <property type="project" value="UniProtKB-KW"/>
</dbReference>
<keyword evidence="4" id="KW-1015">Disulfide bond</keyword>
<dbReference type="FunCoup" id="A0A1S3JT07">
    <property type="interactions" value="36"/>
</dbReference>
<dbReference type="PRINTS" id="PR00722">
    <property type="entry name" value="CHYMOTRYPSIN"/>
</dbReference>
<dbReference type="GO" id="GO:0004252">
    <property type="term" value="F:serine-type endopeptidase activity"/>
    <property type="evidence" value="ECO:0007669"/>
    <property type="project" value="InterPro"/>
</dbReference>
<dbReference type="OMA" id="KETECWI"/>
<evidence type="ECO:0000256" key="2">
    <source>
        <dbReference type="ARBA" id="ARBA00022801"/>
    </source>
</evidence>
<keyword evidence="3 5" id="KW-0720">Serine protease</keyword>
<accession>A0A1S3JT07</accession>
<keyword evidence="2 5" id="KW-0378">Hydrolase</keyword>
<keyword evidence="6" id="KW-0732">Signal</keyword>
<dbReference type="FunFam" id="2.40.10.10:FF:000003">
    <property type="entry name" value="Transmembrane serine protease 3"/>
    <property type="match status" value="1"/>
</dbReference>
<dbReference type="Pfam" id="PF00089">
    <property type="entry name" value="Trypsin"/>
    <property type="match status" value="1"/>
</dbReference>